<dbReference type="EMBL" id="CP109083">
    <property type="protein sequence ID" value="WSB09708.1"/>
    <property type="molecule type" value="Genomic_DNA"/>
</dbReference>
<proteinExistence type="predicted"/>
<reference evidence="1 2" key="1">
    <citation type="submission" date="2022-10" db="EMBL/GenBank/DDBJ databases">
        <title>The complete genomes of actinobacterial strains from the NBC collection.</title>
        <authorList>
            <person name="Joergensen T.S."/>
            <person name="Alvarez Arevalo M."/>
            <person name="Sterndorff E.B."/>
            <person name="Faurdal D."/>
            <person name="Vuksanovic O."/>
            <person name="Mourched A.-S."/>
            <person name="Charusanti P."/>
            <person name="Shaw S."/>
            <person name="Blin K."/>
            <person name="Weber T."/>
        </authorList>
    </citation>
    <scope>NUCLEOTIDE SEQUENCE [LARGE SCALE GENOMIC DNA]</scope>
    <source>
        <strain evidence="1 2">NBC 01792</strain>
    </source>
</reference>
<sequence>MADRESTKTDEDAAGAIAALKREWSLAQKSWKTWTEDIVKKEYIKQFEATGFKSEANGAVVAANGLNAEVTGIKLEHTFLDPIQDIKDEKERLRLARVKQLPEQLRGDVDDAHRKVVSAMSVANQTANKLRETEVKVTALRREHTADLEMIAGEFEDVGNRVTRLVDALGGM</sequence>
<keyword evidence="2" id="KW-1185">Reference proteome</keyword>
<dbReference type="Proteomes" id="UP001356428">
    <property type="component" value="Chromosome"/>
</dbReference>
<accession>A0ABZ1F028</accession>
<organism evidence="1 2">
    <name type="scientific">Streptomyces cyaneofuscatus</name>
    <dbReference type="NCBI Taxonomy" id="66883"/>
    <lineage>
        <taxon>Bacteria</taxon>
        <taxon>Bacillati</taxon>
        <taxon>Actinomycetota</taxon>
        <taxon>Actinomycetes</taxon>
        <taxon>Kitasatosporales</taxon>
        <taxon>Streptomycetaceae</taxon>
        <taxon>Streptomyces</taxon>
    </lineage>
</organism>
<protein>
    <submittedName>
        <fullName evidence="1">Uncharacterized protein</fullName>
    </submittedName>
</protein>
<gene>
    <name evidence="1" type="ORF">OG849_21980</name>
</gene>
<name>A0ABZ1F028_9ACTN</name>
<dbReference type="RefSeq" id="WP_326704064.1">
    <property type="nucleotide sequence ID" value="NZ_CP108861.1"/>
</dbReference>
<evidence type="ECO:0000313" key="2">
    <source>
        <dbReference type="Proteomes" id="UP001356428"/>
    </source>
</evidence>
<evidence type="ECO:0000313" key="1">
    <source>
        <dbReference type="EMBL" id="WSB09708.1"/>
    </source>
</evidence>